<keyword evidence="2" id="KW-1185">Reference proteome</keyword>
<organism evidence="1 2">
    <name type="scientific">Apiospora phragmitis</name>
    <dbReference type="NCBI Taxonomy" id="2905665"/>
    <lineage>
        <taxon>Eukaryota</taxon>
        <taxon>Fungi</taxon>
        <taxon>Dikarya</taxon>
        <taxon>Ascomycota</taxon>
        <taxon>Pezizomycotina</taxon>
        <taxon>Sordariomycetes</taxon>
        <taxon>Xylariomycetidae</taxon>
        <taxon>Amphisphaeriales</taxon>
        <taxon>Apiosporaceae</taxon>
        <taxon>Apiospora</taxon>
    </lineage>
</organism>
<protein>
    <submittedName>
        <fullName evidence="1">Uncharacterized protein</fullName>
    </submittedName>
</protein>
<name>A0ABR1UIX0_9PEZI</name>
<evidence type="ECO:0000313" key="2">
    <source>
        <dbReference type="Proteomes" id="UP001480595"/>
    </source>
</evidence>
<proteinExistence type="predicted"/>
<evidence type="ECO:0000313" key="1">
    <source>
        <dbReference type="EMBL" id="KAK8058860.1"/>
    </source>
</evidence>
<comment type="caution">
    <text evidence="1">The sequence shown here is derived from an EMBL/GenBank/DDBJ whole genome shotgun (WGS) entry which is preliminary data.</text>
</comment>
<dbReference type="GeneID" id="92093780"/>
<sequence>MILKLNYLSGVKCFQLYRGFALAVRPLQVELQGIKGISYPVSHDYDSFENVVPFLSTVARPRDRVCVVEHPDLRGCGKMVRKIAELPVNWISSDGSADSYEACLERQVADEINMQRHVAALGLGIAPKIIGLVTEQSRGVIGFLMEYNEGARSFHQLRK</sequence>
<dbReference type="Proteomes" id="UP001480595">
    <property type="component" value="Unassembled WGS sequence"/>
</dbReference>
<gene>
    <name evidence="1" type="ORF">PG994_009308</name>
</gene>
<dbReference type="EMBL" id="JAQQWL010000009">
    <property type="protein sequence ID" value="KAK8058860.1"/>
    <property type="molecule type" value="Genomic_DNA"/>
</dbReference>
<accession>A0ABR1UIX0</accession>
<reference evidence="1 2" key="1">
    <citation type="submission" date="2023-01" db="EMBL/GenBank/DDBJ databases">
        <title>Analysis of 21 Apiospora genomes using comparative genomics revels a genus with tremendous synthesis potential of carbohydrate active enzymes and secondary metabolites.</title>
        <authorList>
            <person name="Sorensen T."/>
        </authorList>
    </citation>
    <scope>NUCLEOTIDE SEQUENCE [LARGE SCALE GENOMIC DNA]</scope>
    <source>
        <strain evidence="1 2">CBS 135458</strain>
    </source>
</reference>
<dbReference type="RefSeq" id="XP_066714306.1">
    <property type="nucleotide sequence ID" value="XM_066860717.1"/>
</dbReference>